<keyword evidence="15" id="KW-0133">Cell shape</keyword>
<evidence type="ECO:0000256" key="22">
    <source>
        <dbReference type="ARBA" id="ARBA00023316"/>
    </source>
</evidence>
<comment type="caution">
    <text evidence="30">The sequence shown here is derived from an EMBL/GenBank/DDBJ whole genome shotgun (WGS) entry which is preliminary data.</text>
</comment>
<keyword evidence="31" id="KW-1185">Reference proteome</keyword>
<organism evidence="30 31">
    <name type="scientific">Heliomicrobium undosum</name>
    <dbReference type="NCBI Taxonomy" id="121734"/>
    <lineage>
        <taxon>Bacteria</taxon>
        <taxon>Bacillati</taxon>
        <taxon>Bacillota</taxon>
        <taxon>Clostridia</taxon>
        <taxon>Eubacteriales</taxon>
        <taxon>Heliobacteriaceae</taxon>
        <taxon>Heliomicrobium</taxon>
    </lineage>
</organism>
<evidence type="ECO:0000256" key="16">
    <source>
        <dbReference type="ARBA" id="ARBA00022968"/>
    </source>
</evidence>
<sequence>MADSKQPSIWRRLLMAFAIALLTVSLGLGAAAGYLAYRFFTEVPPFSVDDFAAPQTSFLLDVNGLLIAELHGPQHRIPVPLEQIPLRLRQAVLATEDVRFYDHPGVDLQGILRAVKANYNAGSIQEGGSTITQQLIKNVYLSPEKTLERKLKEVHLAYHLERQVGKDRVLELYLNRIYFGEGAYGVEAAARTYFGKTLKELTLSESALLAGLPKNPGAYSPTVSLEASQERRNTVINQMARHGLITPEQAQRARLEPIRLIPQPTTRDVHYPYPFFVDEVLREAVQVHGISEDRLFGGGLRIQTTLDPRVQQLAEDLFTNADFFPAGNDDRLIEGALASVDPLSGHVKALMGGRTYAARRGFNRATMMQRSPGSAIKPLGVYAPALEQGWTPDSLLPDEDMGFNGYRPANYDGAFRGRVTMRQAVAQSINVPAVWLLNQIGTRRSIETLRALGLPVSENDAHLSLALGGMERGVSPLDMARAYSALANNGVFVPSRTIIQIYDAQGNPLVKPAAQRVVFQPSTARAMTNLLQDAIRYGTGQEARLSRPVAGKTGTAELPPVHAFEGVKGNRDAWFVGYSPELVTAVWMGYDITDREHYMNRIYGGSYPARLFRAFMEGALEGAPPRESELFSPEPTALRNRTPEPTPDLAPESAPQPTPEPALEPTPQPSPELAPEQGQSAPGPNLDRNPVVESALPSPGSETKEPMPAQDDGTTGLKPAATDPN</sequence>
<dbReference type="SUPFAM" id="SSF56601">
    <property type="entry name" value="beta-lactamase/transpeptidase-like"/>
    <property type="match status" value="1"/>
</dbReference>
<evidence type="ECO:0000256" key="10">
    <source>
        <dbReference type="ARBA" id="ARBA00022670"/>
    </source>
</evidence>
<keyword evidence="20" id="KW-0046">Antibiotic resistance</keyword>
<dbReference type="GO" id="GO:0008658">
    <property type="term" value="F:penicillin binding"/>
    <property type="evidence" value="ECO:0007669"/>
    <property type="project" value="InterPro"/>
</dbReference>
<dbReference type="FunFam" id="1.10.3810.10:FF:000001">
    <property type="entry name" value="Penicillin-binding protein 1A"/>
    <property type="match status" value="1"/>
</dbReference>
<keyword evidence="16" id="KW-0735">Signal-anchor</keyword>
<evidence type="ECO:0000256" key="13">
    <source>
        <dbReference type="ARBA" id="ARBA00022692"/>
    </source>
</evidence>
<dbReference type="GO" id="GO:0030288">
    <property type="term" value="C:outer membrane-bounded periplasmic space"/>
    <property type="evidence" value="ECO:0007669"/>
    <property type="project" value="TreeGrafter"/>
</dbReference>
<feature type="compositionally biased region" description="Pro residues" evidence="27">
    <location>
        <begin position="644"/>
        <end position="672"/>
    </location>
</feature>
<evidence type="ECO:0000256" key="5">
    <source>
        <dbReference type="ARBA" id="ARBA00007739"/>
    </source>
</evidence>
<dbReference type="NCBIfam" id="TIGR02074">
    <property type="entry name" value="PBP_1a_fam"/>
    <property type="match status" value="1"/>
</dbReference>
<evidence type="ECO:0000256" key="3">
    <source>
        <dbReference type="ARBA" id="ARBA00004752"/>
    </source>
</evidence>
<keyword evidence="8" id="KW-1003">Cell membrane</keyword>
<evidence type="ECO:0000256" key="1">
    <source>
        <dbReference type="ARBA" id="ARBA00002624"/>
    </source>
</evidence>
<reference evidence="30 31" key="1">
    <citation type="submission" date="2020-01" db="EMBL/GenBank/DDBJ databases">
        <title>Whole-genome sequence of Heliobacterium undosum DSM 13378.</title>
        <authorList>
            <person name="Kyndt J.A."/>
            <person name="Meyer T.E."/>
        </authorList>
    </citation>
    <scope>NUCLEOTIDE SEQUENCE [LARGE SCALE GENOMIC DNA]</scope>
    <source>
        <strain evidence="30 31">DSM 13378</strain>
    </source>
</reference>
<evidence type="ECO:0000256" key="2">
    <source>
        <dbReference type="ARBA" id="ARBA00004401"/>
    </source>
</evidence>
<dbReference type="InterPro" id="IPR050396">
    <property type="entry name" value="Glycosyltr_51/Transpeptidase"/>
</dbReference>
<dbReference type="GO" id="GO:0008955">
    <property type="term" value="F:peptidoglycan glycosyltransferase activity"/>
    <property type="evidence" value="ECO:0007669"/>
    <property type="project" value="UniProtKB-EC"/>
</dbReference>
<evidence type="ECO:0000313" key="30">
    <source>
        <dbReference type="EMBL" id="MZP28716.1"/>
    </source>
</evidence>
<keyword evidence="22" id="KW-0961">Cell wall biogenesis/degradation</keyword>
<dbReference type="InterPro" id="IPR012338">
    <property type="entry name" value="Beta-lactam/transpept-like"/>
</dbReference>
<evidence type="ECO:0000256" key="19">
    <source>
        <dbReference type="ARBA" id="ARBA00023136"/>
    </source>
</evidence>
<evidence type="ECO:0000256" key="9">
    <source>
        <dbReference type="ARBA" id="ARBA00022645"/>
    </source>
</evidence>
<comment type="pathway">
    <text evidence="3">Cell wall biogenesis; peptidoglycan biosynthesis.</text>
</comment>
<keyword evidence="10" id="KW-0645">Protease</keyword>
<dbReference type="GO" id="GO:0009002">
    <property type="term" value="F:serine-type D-Ala-D-Ala carboxypeptidase activity"/>
    <property type="evidence" value="ECO:0007669"/>
    <property type="project" value="UniProtKB-EC"/>
</dbReference>
<evidence type="ECO:0000256" key="4">
    <source>
        <dbReference type="ARBA" id="ARBA00007090"/>
    </source>
</evidence>
<feature type="region of interest" description="Disordered" evidence="27">
    <location>
        <begin position="624"/>
        <end position="725"/>
    </location>
</feature>
<comment type="pathway">
    <text evidence="26">Glycan biosynthesis.</text>
</comment>
<keyword evidence="19" id="KW-0472">Membrane</keyword>
<dbReference type="Proteomes" id="UP000463470">
    <property type="component" value="Unassembled WGS sequence"/>
</dbReference>
<dbReference type="EC" id="2.4.99.28" evidence="24"/>
<keyword evidence="18" id="KW-1133">Transmembrane helix</keyword>
<evidence type="ECO:0000256" key="8">
    <source>
        <dbReference type="ARBA" id="ARBA00022475"/>
    </source>
</evidence>
<keyword evidence="21" id="KW-0511">Multifunctional enzyme</keyword>
<dbReference type="GO" id="GO:0046677">
    <property type="term" value="P:response to antibiotic"/>
    <property type="evidence" value="ECO:0007669"/>
    <property type="project" value="UniProtKB-KW"/>
</dbReference>
<comment type="catalytic activity">
    <reaction evidence="25">
        <text>[GlcNAc-(1-&gt;4)-Mur2Ac(oyl-L-Ala-gamma-D-Glu-L-Lys-D-Ala-D-Ala)](n)-di-trans,octa-cis-undecaprenyl diphosphate + beta-D-GlcNAc-(1-&gt;4)-Mur2Ac(oyl-L-Ala-gamma-D-Glu-L-Lys-D-Ala-D-Ala)-di-trans,octa-cis-undecaprenyl diphosphate = [GlcNAc-(1-&gt;4)-Mur2Ac(oyl-L-Ala-gamma-D-Glu-L-Lys-D-Ala-D-Ala)](n+1)-di-trans,octa-cis-undecaprenyl diphosphate + di-trans,octa-cis-undecaprenyl diphosphate + H(+)</text>
        <dbReference type="Rhea" id="RHEA:23708"/>
        <dbReference type="Rhea" id="RHEA-COMP:9602"/>
        <dbReference type="Rhea" id="RHEA-COMP:9603"/>
        <dbReference type="ChEBI" id="CHEBI:15378"/>
        <dbReference type="ChEBI" id="CHEBI:58405"/>
        <dbReference type="ChEBI" id="CHEBI:60033"/>
        <dbReference type="ChEBI" id="CHEBI:78435"/>
        <dbReference type="EC" id="2.4.99.28"/>
    </reaction>
</comment>
<evidence type="ECO:0000256" key="27">
    <source>
        <dbReference type="SAM" id="MobiDB-lite"/>
    </source>
</evidence>
<dbReference type="Pfam" id="PF00905">
    <property type="entry name" value="Transpeptidase"/>
    <property type="match status" value="1"/>
</dbReference>
<evidence type="ECO:0000256" key="25">
    <source>
        <dbReference type="ARBA" id="ARBA00049902"/>
    </source>
</evidence>
<feature type="domain" description="Glycosyl transferase family 51" evidence="29">
    <location>
        <begin position="66"/>
        <end position="239"/>
    </location>
</feature>
<evidence type="ECO:0000259" key="29">
    <source>
        <dbReference type="Pfam" id="PF00912"/>
    </source>
</evidence>
<keyword evidence="9" id="KW-0121">Carboxypeptidase</keyword>
<dbReference type="SUPFAM" id="SSF53955">
    <property type="entry name" value="Lysozyme-like"/>
    <property type="match status" value="1"/>
</dbReference>
<dbReference type="GO" id="GO:0071555">
    <property type="term" value="P:cell wall organization"/>
    <property type="evidence" value="ECO:0007669"/>
    <property type="project" value="UniProtKB-KW"/>
</dbReference>
<dbReference type="GO" id="GO:0005886">
    <property type="term" value="C:plasma membrane"/>
    <property type="evidence" value="ECO:0007669"/>
    <property type="project" value="UniProtKB-SubCell"/>
</dbReference>
<dbReference type="InterPro" id="IPR023346">
    <property type="entry name" value="Lysozyme-like_dom_sf"/>
</dbReference>
<dbReference type="Gene3D" id="1.10.3810.10">
    <property type="entry name" value="Biosynthetic peptidoglycan transglycosylase-like"/>
    <property type="match status" value="1"/>
</dbReference>
<dbReference type="GO" id="GO:0009252">
    <property type="term" value="P:peptidoglycan biosynthetic process"/>
    <property type="evidence" value="ECO:0007669"/>
    <property type="project" value="UniProtKB-UniPathway"/>
</dbReference>
<evidence type="ECO:0000256" key="12">
    <source>
        <dbReference type="ARBA" id="ARBA00022679"/>
    </source>
</evidence>
<keyword evidence="14" id="KW-0378">Hydrolase</keyword>
<dbReference type="AlphaFoldDB" id="A0A845KZR3"/>
<comment type="similarity">
    <text evidence="5">In the N-terminal section; belongs to the glycosyltransferase 51 family.</text>
</comment>
<gene>
    <name evidence="30" type="ORF">GTO91_03200</name>
</gene>
<keyword evidence="11" id="KW-0328">Glycosyltransferase</keyword>
<dbReference type="GO" id="GO:0006508">
    <property type="term" value="P:proteolysis"/>
    <property type="evidence" value="ECO:0007669"/>
    <property type="project" value="UniProtKB-KW"/>
</dbReference>
<dbReference type="InterPro" id="IPR001460">
    <property type="entry name" value="PCN-bd_Tpept"/>
</dbReference>
<keyword evidence="17" id="KW-0573">Peptidoglycan synthesis</keyword>
<dbReference type="EMBL" id="WXEY01000002">
    <property type="protein sequence ID" value="MZP28716.1"/>
    <property type="molecule type" value="Genomic_DNA"/>
</dbReference>
<evidence type="ECO:0000256" key="15">
    <source>
        <dbReference type="ARBA" id="ARBA00022960"/>
    </source>
</evidence>
<evidence type="ECO:0000256" key="18">
    <source>
        <dbReference type="ARBA" id="ARBA00022989"/>
    </source>
</evidence>
<evidence type="ECO:0000256" key="24">
    <source>
        <dbReference type="ARBA" id="ARBA00044770"/>
    </source>
</evidence>
<evidence type="ECO:0000256" key="14">
    <source>
        <dbReference type="ARBA" id="ARBA00022801"/>
    </source>
</evidence>
<dbReference type="PANTHER" id="PTHR32282:SF33">
    <property type="entry name" value="PEPTIDOGLYCAN GLYCOSYLTRANSFERASE"/>
    <property type="match status" value="1"/>
</dbReference>
<feature type="domain" description="Penicillin-binding protein transpeptidase" evidence="28">
    <location>
        <begin position="340"/>
        <end position="617"/>
    </location>
</feature>
<evidence type="ECO:0000256" key="6">
    <source>
        <dbReference type="ARBA" id="ARBA00012448"/>
    </source>
</evidence>
<dbReference type="RefSeq" id="WP_161254724.1">
    <property type="nucleotide sequence ID" value="NZ_WXEY01000002.1"/>
</dbReference>
<evidence type="ECO:0000256" key="20">
    <source>
        <dbReference type="ARBA" id="ARBA00023251"/>
    </source>
</evidence>
<evidence type="ECO:0000313" key="31">
    <source>
        <dbReference type="Proteomes" id="UP000463470"/>
    </source>
</evidence>
<dbReference type="PANTHER" id="PTHR32282">
    <property type="entry name" value="BINDING PROTEIN TRANSPEPTIDASE, PUTATIVE-RELATED"/>
    <property type="match status" value="1"/>
</dbReference>
<comment type="catalytic activity">
    <reaction evidence="23">
        <text>Preferential cleavage: (Ac)2-L-Lys-D-Ala-|-D-Ala. Also transpeptidation of peptidyl-alanyl moieties that are N-acyl substituents of D-alanine.</text>
        <dbReference type="EC" id="3.4.16.4"/>
    </reaction>
</comment>
<evidence type="ECO:0000259" key="28">
    <source>
        <dbReference type="Pfam" id="PF00905"/>
    </source>
</evidence>
<dbReference type="InterPro" id="IPR036950">
    <property type="entry name" value="PBP_transglycosylase"/>
</dbReference>
<comment type="similarity">
    <text evidence="4">In the C-terminal section; belongs to the transpeptidase family.</text>
</comment>
<dbReference type="OrthoDB" id="9766909at2"/>
<keyword evidence="12" id="KW-0808">Transferase</keyword>
<evidence type="ECO:0000256" key="26">
    <source>
        <dbReference type="ARBA" id="ARBA00060592"/>
    </source>
</evidence>
<evidence type="ECO:0000256" key="17">
    <source>
        <dbReference type="ARBA" id="ARBA00022984"/>
    </source>
</evidence>
<evidence type="ECO:0000256" key="23">
    <source>
        <dbReference type="ARBA" id="ARBA00034000"/>
    </source>
</evidence>
<dbReference type="EC" id="3.4.16.4" evidence="6"/>
<dbReference type="UniPathway" id="UPA00219"/>
<dbReference type="Gene3D" id="3.40.710.10">
    <property type="entry name" value="DD-peptidase/beta-lactamase superfamily"/>
    <property type="match status" value="1"/>
</dbReference>
<name>A0A845KZR3_9FIRM</name>
<comment type="subcellular location">
    <subcellularLocation>
        <location evidence="2">Cell membrane</location>
        <topology evidence="2">Single-pass type II membrane protein</topology>
    </subcellularLocation>
</comment>
<dbReference type="Pfam" id="PF00912">
    <property type="entry name" value="Transgly"/>
    <property type="match status" value="1"/>
</dbReference>
<evidence type="ECO:0000256" key="11">
    <source>
        <dbReference type="ARBA" id="ARBA00022676"/>
    </source>
</evidence>
<comment type="function">
    <text evidence="1">Cell wall formation. Synthesis of cross-linked peptidoglycan from the lipid intermediates. The enzyme has a penicillin-insensitive transglycosylase N-terminal domain (formation of linear glycan strands) and a penicillin-sensitive transpeptidase C-terminal domain (cross-linking of the peptide subunits).</text>
</comment>
<evidence type="ECO:0000256" key="7">
    <source>
        <dbReference type="ARBA" id="ARBA00018638"/>
    </source>
</evidence>
<proteinExistence type="inferred from homology"/>
<protein>
    <recommendedName>
        <fullName evidence="7">Penicillin-binding protein 1A</fullName>
        <ecNumber evidence="24">2.4.99.28</ecNumber>
        <ecNumber evidence="6">3.4.16.4</ecNumber>
    </recommendedName>
</protein>
<dbReference type="InterPro" id="IPR001264">
    <property type="entry name" value="Glyco_trans_51"/>
</dbReference>
<accession>A0A845KZR3</accession>
<evidence type="ECO:0000256" key="21">
    <source>
        <dbReference type="ARBA" id="ARBA00023268"/>
    </source>
</evidence>
<dbReference type="GO" id="GO:0008360">
    <property type="term" value="P:regulation of cell shape"/>
    <property type="evidence" value="ECO:0007669"/>
    <property type="project" value="UniProtKB-KW"/>
</dbReference>
<keyword evidence="13" id="KW-0812">Transmembrane</keyword>